<evidence type="ECO:0008006" key="3">
    <source>
        <dbReference type="Google" id="ProtNLM"/>
    </source>
</evidence>
<dbReference type="RefSeq" id="WP_008272549.1">
    <property type="nucleotide sequence ID" value="NZ_AAXW01000001.1"/>
</dbReference>
<dbReference type="Proteomes" id="UP000003781">
    <property type="component" value="Unassembled WGS sequence"/>
</dbReference>
<dbReference type="EMBL" id="AAXW01000001">
    <property type="protein sequence ID" value="EAZ94211.1"/>
    <property type="molecule type" value="Genomic_DNA"/>
</dbReference>
<reference evidence="1 2" key="1">
    <citation type="submission" date="2007-03" db="EMBL/GenBank/DDBJ databases">
        <authorList>
            <person name="Stal L."/>
            <person name="Ferriera S."/>
            <person name="Johnson J."/>
            <person name="Kravitz S."/>
            <person name="Beeson K."/>
            <person name="Sutton G."/>
            <person name="Rogers Y.-H."/>
            <person name="Friedman R."/>
            <person name="Frazier M."/>
            <person name="Venter J.C."/>
        </authorList>
    </citation>
    <scope>NUCLEOTIDE SEQUENCE [LARGE SCALE GENOMIC DNA]</scope>
    <source>
        <strain evidence="1 2">CCY0110</strain>
    </source>
</reference>
<evidence type="ECO:0000313" key="2">
    <source>
        <dbReference type="Proteomes" id="UP000003781"/>
    </source>
</evidence>
<dbReference type="Pfam" id="PF07082">
    <property type="entry name" value="DUF1350"/>
    <property type="match status" value="1"/>
</dbReference>
<name>A3IGW9_9CHRO</name>
<keyword evidence="2" id="KW-1185">Reference proteome</keyword>
<accession>A3IGW9</accession>
<dbReference type="InterPro" id="IPR010765">
    <property type="entry name" value="DUF1350"/>
</dbReference>
<comment type="caution">
    <text evidence="1">The sequence shown here is derived from an EMBL/GenBank/DDBJ whole genome shotgun (WGS) entry which is preliminary data.</text>
</comment>
<organism evidence="1 2">
    <name type="scientific">Crocosphaera chwakensis CCY0110</name>
    <dbReference type="NCBI Taxonomy" id="391612"/>
    <lineage>
        <taxon>Bacteria</taxon>
        <taxon>Bacillati</taxon>
        <taxon>Cyanobacteriota</taxon>
        <taxon>Cyanophyceae</taxon>
        <taxon>Oscillatoriophycideae</taxon>
        <taxon>Chroococcales</taxon>
        <taxon>Aphanothecaceae</taxon>
        <taxon>Crocosphaera</taxon>
        <taxon>Crocosphaera chwakensis</taxon>
    </lineage>
</organism>
<dbReference type="AlphaFoldDB" id="A3IGW9"/>
<gene>
    <name evidence="1" type="ORF">CY0110_10062</name>
</gene>
<dbReference type="OrthoDB" id="479210at2"/>
<protein>
    <recommendedName>
        <fullName evidence="3">DUF1350 domain-containing protein</fullName>
    </recommendedName>
</protein>
<dbReference type="ESTHER" id="9chro-a3igw9">
    <property type="family name" value="Duf_1350"/>
</dbReference>
<sequence>MVNPVYTSNKTSELKFIKISKSQVALHPQPKGVIQFIGAFVFGSFPLQYYYSLLENLYQKGYTLFIYRFPLNPLQFDHLSVAVSLLEEQYSLRVQLLNNANSYGISEEFYADHKNYSWVGHSLGGKYVVLLEILSNYNTPQRNQILRQCLNQGFDQAIADIQRGDNARIQANQELNGTDTVFDEDFFIRDQKSVLLAPKFNNAVDALNSSFSLVNPLSERLVFPNQKATQCLINNTRGFFNLMGLIRFKNDCLAIDDPEFIVNKIQELIASGIPINPEVLQDMEGSHLQPTNISTETLADSIDEILRMLPSP</sequence>
<evidence type="ECO:0000313" key="1">
    <source>
        <dbReference type="EMBL" id="EAZ94211.1"/>
    </source>
</evidence>
<proteinExistence type="predicted"/>
<dbReference type="eggNOG" id="COG4223">
    <property type="taxonomic scope" value="Bacteria"/>
</dbReference>